<dbReference type="STRING" id="569857.TP70_03095"/>
<dbReference type="OrthoDB" id="9764961at2"/>
<evidence type="ECO:0000313" key="6">
    <source>
        <dbReference type="Proteomes" id="UP000032366"/>
    </source>
</evidence>
<dbReference type="EMBL" id="JXWY01000019">
    <property type="protein sequence ID" value="KIX91295.1"/>
    <property type="molecule type" value="Genomic_DNA"/>
</dbReference>
<accession>A0A0D6XS63</accession>
<evidence type="ECO:0000259" key="3">
    <source>
        <dbReference type="Pfam" id="PF05175"/>
    </source>
</evidence>
<evidence type="ECO:0000313" key="4">
    <source>
        <dbReference type="EMBL" id="KIX91295.1"/>
    </source>
</evidence>
<dbReference type="EMBL" id="UHDT01000001">
    <property type="protein sequence ID" value="SUM56629.1"/>
    <property type="molecule type" value="Genomic_DNA"/>
</dbReference>
<gene>
    <name evidence="5" type="primary">rlmG</name>
    <name evidence="5" type="ORF">NCTC13832_00285</name>
    <name evidence="4" type="ORF">TP70_03095</name>
</gene>
<dbReference type="PANTHER" id="PTHR47816">
    <property type="entry name" value="RIBOSOMAL RNA SMALL SUBUNIT METHYLTRANSFERASE C"/>
    <property type="match status" value="1"/>
</dbReference>
<reference evidence="4 6" key="1">
    <citation type="submission" date="2015-01" db="EMBL/GenBank/DDBJ databases">
        <authorList>
            <person name="Guo J."/>
        </authorList>
    </citation>
    <scope>NUCLEOTIDE SEQUENCE [LARGE SCALE GENOMIC DNA]</scope>
    <source>
        <strain evidence="4 6">DSM 22147</strain>
    </source>
</reference>
<dbReference type="InterPro" id="IPR046977">
    <property type="entry name" value="RsmC/RlmG"/>
</dbReference>
<keyword evidence="6" id="KW-1185">Reference proteome</keyword>
<feature type="domain" description="Methyltransferase small" evidence="3">
    <location>
        <begin position="27"/>
        <end position="198"/>
    </location>
</feature>
<dbReference type="Proteomes" id="UP000032366">
    <property type="component" value="Unassembled WGS sequence"/>
</dbReference>
<organism evidence="5 7">
    <name type="scientific">Staphylococcus microti</name>
    <dbReference type="NCBI Taxonomy" id="569857"/>
    <lineage>
        <taxon>Bacteria</taxon>
        <taxon>Bacillati</taxon>
        <taxon>Bacillota</taxon>
        <taxon>Bacilli</taxon>
        <taxon>Bacillales</taxon>
        <taxon>Staphylococcaceae</taxon>
        <taxon>Staphylococcus</taxon>
    </lineage>
</organism>
<keyword evidence="2 5" id="KW-0808">Transferase</keyword>
<dbReference type="EC" id="2.1.1.-" evidence="5"/>
<dbReference type="InterPro" id="IPR029063">
    <property type="entry name" value="SAM-dependent_MTases_sf"/>
</dbReference>
<sequence>MSHYYDAHPDAQSDEKDIIYTCYQQQLNLTTDAGVFSRDQVDFGSDLLIRTFLSERPPGQSKRIADVGCGYGPIGLLLAKVAPHDQVTMLDVNHRALELARKNAKRNHIDNVTIQESDGLTEVSNASQDYILTNPPIRAGKQVVHQMLEDAYDKLVEDGALYVVIQKKQGMPSAKKKMAAVFGNAESIKNSKGYHILKSVKC</sequence>
<evidence type="ECO:0000256" key="1">
    <source>
        <dbReference type="ARBA" id="ARBA00022603"/>
    </source>
</evidence>
<dbReference type="PANTHER" id="PTHR47816:SF4">
    <property type="entry name" value="RIBOSOMAL RNA SMALL SUBUNIT METHYLTRANSFERASE C"/>
    <property type="match status" value="1"/>
</dbReference>
<dbReference type="InterPro" id="IPR007848">
    <property type="entry name" value="Small_mtfrase_dom"/>
</dbReference>
<evidence type="ECO:0000256" key="2">
    <source>
        <dbReference type="ARBA" id="ARBA00022679"/>
    </source>
</evidence>
<dbReference type="Pfam" id="PF05175">
    <property type="entry name" value="MTS"/>
    <property type="match status" value="1"/>
</dbReference>
<keyword evidence="1 5" id="KW-0489">Methyltransferase</keyword>
<protein>
    <submittedName>
        <fullName evidence="4 5">Methyltransferase</fullName>
        <ecNumber evidence="5">2.1.1.-</ecNumber>
        <ecNumber evidence="5">2.1.1.174</ecNumber>
    </submittedName>
</protein>
<dbReference type="RefSeq" id="WP_044359254.1">
    <property type="nucleotide sequence ID" value="NZ_JXWY01000019.1"/>
</dbReference>
<evidence type="ECO:0000313" key="5">
    <source>
        <dbReference type="EMBL" id="SUM56629.1"/>
    </source>
</evidence>
<dbReference type="AlphaFoldDB" id="A0A0D6XS63"/>
<dbReference type="GO" id="GO:0052916">
    <property type="term" value="F:23S rRNA (guanine(1835)-N(2))-methyltransferase activity"/>
    <property type="evidence" value="ECO:0007669"/>
    <property type="project" value="UniProtKB-EC"/>
</dbReference>
<reference evidence="5 7" key="2">
    <citation type="submission" date="2018-06" db="EMBL/GenBank/DDBJ databases">
        <authorList>
            <consortium name="Pathogen Informatics"/>
            <person name="Doyle S."/>
        </authorList>
    </citation>
    <scope>NUCLEOTIDE SEQUENCE [LARGE SCALE GENOMIC DNA]</scope>
    <source>
        <strain evidence="5 7">NCTC13832</strain>
    </source>
</reference>
<dbReference type="SUPFAM" id="SSF53335">
    <property type="entry name" value="S-adenosyl-L-methionine-dependent methyltransferases"/>
    <property type="match status" value="1"/>
</dbReference>
<proteinExistence type="predicted"/>
<evidence type="ECO:0000313" key="7">
    <source>
        <dbReference type="Proteomes" id="UP000254100"/>
    </source>
</evidence>
<dbReference type="Proteomes" id="UP000254100">
    <property type="component" value="Unassembled WGS sequence"/>
</dbReference>
<dbReference type="CDD" id="cd02440">
    <property type="entry name" value="AdoMet_MTases"/>
    <property type="match status" value="1"/>
</dbReference>
<dbReference type="EC" id="2.1.1.174" evidence="5"/>
<dbReference type="Gene3D" id="3.40.50.150">
    <property type="entry name" value="Vaccinia Virus protein VP39"/>
    <property type="match status" value="1"/>
</dbReference>
<name>A0A0D6XS63_9STAP</name>